<comment type="caution">
    <text evidence="1">The sequence shown here is derived from an EMBL/GenBank/DDBJ whole genome shotgun (WGS) entry which is preliminary data.</text>
</comment>
<dbReference type="PIRSF" id="PIRSF006503">
    <property type="entry name" value="UCP006503"/>
    <property type="match status" value="1"/>
</dbReference>
<keyword evidence="2" id="KW-1185">Reference proteome</keyword>
<dbReference type="STRING" id="647171.MetfoDRAFT_0371"/>
<gene>
    <name evidence="1" type="ORF">MetfoDRAFT_0371</name>
</gene>
<dbReference type="Pfam" id="PF04017">
    <property type="entry name" value="DUF366"/>
    <property type="match status" value="1"/>
</dbReference>
<proteinExistence type="predicted"/>
<dbReference type="AlphaFoldDB" id="H1KX48"/>
<dbReference type="RefSeq" id="WP_007043817.1">
    <property type="nucleotide sequence ID" value="NZ_AGJL01000006.1"/>
</dbReference>
<reference evidence="1 2" key="1">
    <citation type="submission" date="2011-09" db="EMBL/GenBank/DDBJ databases">
        <title>The draft genome of Methanotorris formicicus Mc-S-70.</title>
        <authorList>
            <consortium name="US DOE Joint Genome Institute (JGI-PGF)"/>
            <person name="Lucas S."/>
            <person name="Han J."/>
            <person name="Lapidus A."/>
            <person name="Cheng J.-F."/>
            <person name="Goodwin L."/>
            <person name="Pitluck S."/>
            <person name="Peters L."/>
            <person name="Land M.L."/>
            <person name="Hauser L."/>
            <person name="Sieprawska-Lupa M."/>
            <person name="Takai K."/>
            <person name="Miyazaki J."/>
            <person name="Whitman W."/>
            <person name="Woyke T.J."/>
        </authorList>
    </citation>
    <scope>NUCLEOTIDE SEQUENCE [LARGE SCALE GENOMIC DNA]</scope>
    <source>
        <strain evidence="1 2">Mc-S-70</strain>
    </source>
</reference>
<dbReference type="InterPro" id="IPR045864">
    <property type="entry name" value="aa-tRNA-synth_II/BPL/LPL"/>
</dbReference>
<evidence type="ECO:0000313" key="1">
    <source>
        <dbReference type="EMBL" id="EHP88573.1"/>
    </source>
</evidence>
<evidence type="ECO:0000313" key="2">
    <source>
        <dbReference type="Proteomes" id="UP000003706"/>
    </source>
</evidence>
<dbReference type="Gene3D" id="3.30.930.10">
    <property type="entry name" value="Bira Bifunctional Protein, Domain 2"/>
    <property type="match status" value="1"/>
</dbReference>
<dbReference type="InterPro" id="IPR007162">
    <property type="entry name" value="DUF366"/>
</dbReference>
<dbReference type="EMBL" id="AGJL01000006">
    <property type="protein sequence ID" value="EHP88573.1"/>
    <property type="molecule type" value="Genomic_DNA"/>
</dbReference>
<accession>H1KX48</accession>
<name>H1KX48_9EURY</name>
<evidence type="ECO:0008006" key="3">
    <source>
        <dbReference type="Google" id="ProtNLM"/>
    </source>
</evidence>
<dbReference type="Proteomes" id="UP000003706">
    <property type="component" value="Unassembled WGS sequence"/>
</dbReference>
<organism evidence="1 2">
    <name type="scientific">Methanotorris formicicus Mc-S-70</name>
    <dbReference type="NCBI Taxonomy" id="647171"/>
    <lineage>
        <taxon>Archaea</taxon>
        <taxon>Methanobacteriati</taxon>
        <taxon>Methanobacteriota</taxon>
        <taxon>Methanomada group</taxon>
        <taxon>Methanococci</taxon>
        <taxon>Methanococcales</taxon>
        <taxon>Methanocaldococcaceae</taxon>
        <taxon>Methanotorris</taxon>
    </lineage>
</organism>
<dbReference type="SUPFAM" id="SSF55681">
    <property type="entry name" value="Class II aaRS and biotin synthetases"/>
    <property type="match status" value="1"/>
</dbReference>
<sequence>MHAEILDIGFMNVIFPKEKIKYTGKEIEPLWAFNMFDVQKDSVVAFRGGMEVRIEDMKDLKDVKEEGEFEIPIKGDDCIHFIVEHFDNPDLKMIYLRQRILICIAKDVIGDFGVKLDREGDDLYCSGKKLSVCIATRGVSSAKIHLGINVNSKGIPEHVEGIGLEDIGIFDVEEVMRKIAIGYAKEMEKIERDIRKTKSLL</sequence>
<protein>
    <recommendedName>
        <fullName evidence="3">DUF366 domain-containing protein</fullName>
    </recommendedName>
</protein>
<dbReference type="PATRIC" id="fig|647171.4.peg.366"/>